<keyword evidence="3" id="KW-1185">Reference proteome</keyword>
<dbReference type="OrthoDB" id="3031173at2759"/>
<feature type="compositionally biased region" description="Low complexity" evidence="1">
    <location>
        <begin position="1122"/>
        <end position="1134"/>
    </location>
</feature>
<feature type="compositionally biased region" description="Pro residues" evidence="1">
    <location>
        <begin position="661"/>
        <end position="703"/>
    </location>
</feature>
<evidence type="ECO:0000256" key="1">
    <source>
        <dbReference type="SAM" id="MobiDB-lite"/>
    </source>
</evidence>
<feature type="region of interest" description="Disordered" evidence="1">
    <location>
        <begin position="652"/>
        <end position="705"/>
    </location>
</feature>
<organism evidence="2 3">
    <name type="scientific">Ephemerocybe angulata</name>
    <dbReference type="NCBI Taxonomy" id="980116"/>
    <lineage>
        <taxon>Eukaryota</taxon>
        <taxon>Fungi</taxon>
        <taxon>Dikarya</taxon>
        <taxon>Basidiomycota</taxon>
        <taxon>Agaricomycotina</taxon>
        <taxon>Agaricomycetes</taxon>
        <taxon>Agaricomycetidae</taxon>
        <taxon>Agaricales</taxon>
        <taxon>Agaricineae</taxon>
        <taxon>Psathyrellaceae</taxon>
        <taxon>Ephemerocybe</taxon>
    </lineage>
</organism>
<sequence length="1145" mass="126148">MTSHSRLNERMSWRRCSGSLLAAPTTFATTFALEANADQSPGAPNTGCTAQFGLGAPEEDFDARQFPAAISSLLRSSSASPTPFENDQQHDAEALAAGTRRSRHVATDSQITTDVPIQRQVSTAGACPRVHGRLTAKKAPVLLRLPSTQCFPSLSPQSSILGPLQSFFDPKLGHLGLERIHCAQFQPGIIDWEGSFWGKAQANPPRLTLTIPPRASAIATQQHDDNDPNGHGGDADVVDLFNWIHDGNPPPLNAQNLRLAGNADWLRPGQVVGPDGVTVLERWELGQMGPEGLGRANEGDNDAAYEGQEELQDHPEPETSNLSNATVPAGYIMYGNGESRPEVQVLRRQHRSGLFLLTLAAGCRECLPNSTTSTTMVANPTDVFRALAFGIRPDALTEHMEPKTNSFAEQAQLCTASFNGRDEPEHALPLDNPVLANLVSIVGSIVDAEILDAIAQLIYWVNAMHFAAQIMRQMIADEMGKIGHAKVGVPLLQRYYYDGTVVAMMAAAGSMYLVIVMACCRVRQDIRALNGEFFGRIARELRAPHRNSPFYRVIVTQIIPGIAHLMKVAPLTMSRLAPNAFMVAEGKLDIDCTDMEESDTFFKNFALNDHLNPRDKVIWAPAMVPNLISQQWRLETINSLLSRPVLPQGPISSVPILSSTPTPPSRLPSRLPTPPPALPQSPMVPPNPPTPPPTLPQSPPAPLSPDAIAAMRAVSSLDYTYSTSLVDQDAHIIKTDFSYELNETPGYSKTDEKLRWEYTQRERKSTEKAVEAEDIQALETLLTEQLASGKRKNRDQWVEMDTDILQGRMLRIDDKDGDALLSILPPIPQELVDDFFDALKIIFPDFKETDSKAAGKNHLFPAVHCDIYGRYSNRGDGVPSHAAPSSMQKENKKVLNTCQALPRTSQEWNKHSELFLAVQKAGAPIFDHIRNKIHELFPGNFEILSQFIDRLPCNFLSPVDPFAGFVLNLNVATRIHRDRGDSDICLVLVFSDAEKRSDQVQWQDGALCFQELGLYDRLANTVSTKPTGDDNGRTSTSSTSTIDYPVSILNDAHHTQEQRRRLTAYPISNPRTLRPCGLSIANADERDRPILWAKGHAVSITTRRQRRTTDWLMLTWSTTTRTTGSTTRAKATTANAPDLDGWLQA</sequence>
<feature type="region of interest" description="Disordered" evidence="1">
    <location>
        <begin position="1122"/>
        <end position="1145"/>
    </location>
</feature>
<proteinExistence type="predicted"/>
<gene>
    <name evidence="2" type="ORF">DFP72DRAFT_1101957</name>
</gene>
<reference evidence="2 3" key="1">
    <citation type="submission" date="2020-07" db="EMBL/GenBank/DDBJ databases">
        <title>Comparative genomics of pyrophilous fungi reveals a link between fire events and developmental genes.</title>
        <authorList>
            <consortium name="DOE Joint Genome Institute"/>
            <person name="Steindorff A.S."/>
            <person name="Carver A."/>
            <person name="Calhoun S."/>
            <person name="Stillman K."/>
            <person name="Liu H."/>
            <person name="Lipzen A."/>
            <person name="Pangilinan J."/>
            <person name="Labutti K."/>
            <person name="Bruns T.D."/>
            <person name="Grigoriev I.V."/>
        </authorList>
    </citation>
    <scope>NUCLEOTIDE SEQUENCE [LARGE SCALE GENOMIC DNA]</scope>
    <source>
        <strain evidence="2 3">CBS 144469</strain>
    </source>
</reference>
<name>A0A8H6H9Y6_9AGAR</name>
<dbReference type="Proteomes" id="UP000521943">
    <property type="component" value="Unassembled WGS sequence"/>
</dbReference>
<comment type="caution">
    <text evidence="2">The sequence shown here is derived from an EMBL/GenBank/DDBJ whole genome shotgun (WGS) entry which is preliminary data.</text>
</comment>
<evidence type="ECO:0000313" key="2">
    <source>
        <dbReference type="EMBL" id="KAF6743154.1"/>
    </source>
</evidence>
<evidence type="ECO:0000313" key="3">
    <source>
        <dbReference type="Proteomes" id="UP000521943"/>
    </source>
</evidence>
<dbReference type="AlphaFoldDB" id="A0A8H6H9Y6"/>
<protein>
    <submittedName>
        <fullName evidence="2">Uncharacterized protein</fullName>
    </submittedName>
</protein>
<accession>A0A8H6H9Y6</accession>
<dbReference type="EMBL" id="JACGCI010000157">
    <property type="protein sequence ID" value="KAF6743154.1"/>
    <property type="molecule type" value="Genomic_DNA"/>
</dbReference>